<dbReference type="SUPFAM" id="SSF48452">
    <property type="entry name" value="TPR-like"/>
    <property type="match status" value="1"/>
</dbReference>
<gene>
    <name evidence="1" type="ORF">S06H3_38538</name>
</gene>
<dbReference type="AlphaFoldDB" id="X1Q2G6"/>
<name>X1Q2G6_9ZZZZ</name>
<accession>X1Q2G6</accession>
<evidence type="ECO:0000313" key="1">
    <source>
        <dbReference type="EMBL" id="GAI37419.1"/>
    </source>
</evidence>
<dbReference type="SMART" id="SM00028">
    <property type="entry name" value="TPR"/>
    <property type="match status" value="2"/>
</dbReference>
<proteinExistence type="predicted"/>
<protein>
    <submittedName>
        <fullName evidence="1">Uncharacterized protein</fullName>
    </submittedName>
</protein>
<organism evidence="1">
    <name type="scientific">marine sediment metagenome</name>
    <dbReference type="NCBI Taxonomy" id="412755"/>
    <lineage>
        <taxon>unclassified sequences</taxon>
        <taxon>metagenomes</taxon>
        <taxon>ecological metagenomes</taxon>
    </lineage>
</organism>
<dbReference type="PROSITE" id="PS50005">
    <property type="entry name" value="TPR"/>
    <property type="match status" value="1"/>
</dbReference>
<dbReference type="NCBIfam" id="NF047558">
    <property type="entry name" value="TPR_END_plus"/>
    <property type="match status" value="1"/>
</dbReference>
<dbReference type="Gene3D" id="1.25.40.10">
    <property type="entry name" value="Tetratricopeptide repeat domain"/>
    <property type="match status" value="1"/>
</dbReference>
<reference evidence="1" key="1">
    <citation type="journal article" date="2014" name="Front. Microbiol.">
        <title>High frequency of phylogenetically diverse reductive dehalogenase-homologous genes in deep subseafloor sedimentary metagenomes.</title>
        <authorList>
            <person name="Kawai M."/>
            <person name="Futagami T."/>
            <person name="Toyoda A."/>
            <person name="Takaki Y."/>
            <person name="Nishi S."/>
            <person name="Hori S."/>
            <person name="Arai W."/>
            <person name="Tsubouchi T."/>
            <person name="Morono Y."/>
            <person name="Uchiyama I."/>
            <person name="Ito T."/>
            <person name="Fujiyama A."/>
            <person name="Inagaki F."/>
            <person name="Takami H."/>
        </authorList>
    </citation>
    <scope>NUCLEOTIDE SEQUENCE</scope>
    <source>
        <strain evidence="1">Expedition CK06-06</strain>
    </source>
</reference>
<dbReference type="InterPro" id="IPR011990">
    <property type="entry name" value="TPR-like_helical_dom_sf"/>
</dbReference>
<feature type="non-terminal residue" evidence="1">
    <location>
        <position position="1"/>
    </location>
</feature>
<comment type="caution">
    <text evidence="1">The sequence shown here is derived from an EMBL/GenBank/DDBJ whole genome shotgun (WGS) entry which is preliminary data.</text>
</comment>
<dbReference type="Pfam" id="PF12895">
    <property type="entry name" value="ANAPC3"/>
    <property type="match status" value="1"/>
</dbReference>
<sequence length="161" mass="18988">KRSIPKSSSAYAQAMKAFHKGEYGKASEALKDFLRKHTSEIEFVDRAKIYLAICEGRLKKESIPLKTFDDYYQYGVYRLNQGEYKKALELLERARDNKPKEGKIFYLMALTYCLMEETDQCLENLKRAIQLDKYFKILAQNEENFEVLKKNKKFNLITRMA</sequence>
<dbReference type="InterPro" id="IPR019734">
    <property type="entry name" value="TPR_rpt"/>
</dbReference>
<dbReference type="EMBL" id="BARV01023497">
    <property type="protein sequence ID" value="GAI37419.1"/>
    <property type="molecule type" value="Genomic_DNA"/>
</dbReference>